<gene>
    <name evidence="2" type="ORF">SDC9_145409</name>
</gene>
<dbReference type="AlphaFoldDB" id="A0A645E9T2"/>
<reference evidence="2" key="1">
    <citation type="submission" date="2019-08" db="EMBL/GenBank/DDBJ databases">
        <authorList>
            <person name="Kucharzyk K."/>
            <person name="Murdoch R.W."/>
            <person name="Higgins S."/>
            <person name="Loffler F."/>
        </authorList>
    </citation>
    <scope>NUCLEOTIDE SEQUENCE</scope>
</reference>
<dbReference type="EMBL" id="VSSQ01044404">
    <property type="protein sequence ID" value="MPM98225.1"/>
    <property type="molecule type" value="Genomic_DNA"/>
</dbReference>
<comment type="caution">
    <text evidence="2">The sequence shown here is derived from an EMBL/GenBank/DDBJ whole genome shotgun (WGS) entry which is preliminary data.</text>
</comment>
<evidence type="ECO:0000256" key="1">
    <source>
        <dbReference type="SAM" id="MobiDB-lite"/>
    </source>
</evidence>
<evidence type="ECO:0000313" key="2">
    <source>
        <dbReference type="EMBL" id="MPM98225.1"/>
    </source>
</evidence>
<feature type="region of interest" description="Disordered" evidence="1">
    <location>
        <begin position="29"/>
        <end position="52"/>
    </location>
</feature>
<accession>A0A645E9T2</accession>
<name>A0A645E9T2_9ZZZZ</name>
<sequence length="67" mass="7388">MAGHAQTARVRNAVPVNEQQIWLVREQLPGGHQRGGFTKGEKTGNVGHGSGDTRHLIFNQFKRGILQ</sequence>
<protein>
    <submittedName>
        <fullName evidence="2">Uncharacterized protein</fullName>
    </submittedName>
</protein>
<proteinExistence type="predicted"/>
<organism evidence="2">
    <name type="scientific">bioreactor metagenome</name>
    <dbReference type="NCBI Taxonomy" id="1076179"/>
    <lineage>
        <taxon>unclassified sequences</taxon>
        <taxon>metagenomes</taxon>
        <taxon>ecological metagenomes</taxon>
    </lineage>
</organism>